<comment type="similarity">
    <text evidence="1 7">Belongs to the peptidase M3 family.</text>
</comment>
<evidence type="ECO:0000256" key="2">
    <source>
        <dbReference type="ARBA" id="ARBA00022670"/>
    </source>
</evidence>
<evidence type="ECO:0000313" key="11">
    <source>
        <dbReference type="Proteomes" id="UP000324907"/>
    </source>
</evidence>
<evidence type="ECO:0000256" key="4">
    <source>
        <dbReference type="ARBA" id="ARBA00022801"/>
    </source>
</evidence>
<evidence type="ECO:0000259" key="9">
    <source>
        <dbReference type="Pfam" id="PF01432"/>
    </source>
</evidence>
<dbReference type="PANTHER" id="PTHR11804:SF84">
    <property type="entry name" value="SACCHAROLYSIN"/>
    <property type="match status" value="1"/>
</dbReference>
<feature type="region of interest" description="Disordered" evidence="8">
    <location>
        <begin position="997"/>
        <end position="1021"/>
    </location>
</feature>
<feature type="domain" description="Peptidase M3A/M3B catalytic" evidence="9">
    <location>
        <begin position="651"/>
        <end position="787"/>
    </location>
</feature>
<comment type="cofactor">
    <cofactor evidence="7">
        <name>Zn(2+)</name>
        <dbReference type="ChEBI" id="CHEBI:29105"/>
    </cofactor>
    <text evidence="7">Binds 1 zinc ion.</text>
</comment>
<organism evidence="10 11">
    <name type="scientific">Cafeteria roenbergensis</name>
    <name type="common">Marine flagellate</name>
    <dbReference type="NCBI Taxonomy" id="33653"/>
    <lineage>
        <taxon>Eukaryota</taxon>
        <taxon>Sar</taxon>
        <taxon>Stramenopiles</taxon>
        <taxon>Bigyra</taxon>
        <taxon>Opalozoa</taxon>
        <taxon>Bicosoecida</taxon>
        <taxon>Cafeteriaceae</taxon>
        <taxon>Cafeteria</taxon>
    </lineage>
</organism>
<feature type="compositionally biased region" description="Low complexity" evidence="8">
    <location>
        <begin position="1002"/>
        <end position="1021"/>
    </location>
</feature>
<dbReference type="GO" id="GO:0006518">
    <property type="term" value="P:peptide metabolic process"/>
    <property type="evidence" value="ECO:0007669"/>
    <property type="project" value="TreeGrafter"/>
</dbReference>
<feature type="region of interest" description="Disordered" evidence="8">
    <location>
        <begin position="524"/>
        <end position="543"/>
    </location>
</feature>
<evidence type="ECO:0000256" key="1">
    <source>
        <dbReference type="ARBA" id="ARBA00006040"/>
    </source>
</evidence>
<dbReference type="PANTHER" id="PTHR11804">
    <property type="entry name" value="PROTEASE M3 THIMET OLIGOPEPTIDASE-RELATED"/>
    <property type="match status" value="1"/>
</dbReference>
<dbReference type="Gene3D" id="1.10.1370.40">
    <property type="match status" value="1"/>
</dbReference>
<reference evidence="10 11" key="1">
    <citation type="submission" date="2019-07" db="EMBL/GenBank/DDBJ databases">
        <title>Genomes of Cafeteria roenbergensis.</title>
        <authorList>
            <person name="Fischer M.G."/>
            <person name="Hackl T."/>
            <person name="Roman M."/>
        </authorList>
    </citation>
    <scope>NUCLEOTIDE SEQUENCE [LARGE SCALE GENOMIC DNA]</scope>
    <source>
        <strain evidence="10 11">RCC970-E3</strain>
    </source>
</reference>
<keyword evidence="6 7" id="KW-0482">Metalloprotease</keyword>
<evidence type="ECO:0000256" key="7">
    <source>
        <dbReference type="RuleBase" id="RU003435"/>
    </source>
</evidence>
<keyword evidence="4 7" id="KW-0378">Hydrolase</keyword>
<gene>
    <name evidence="10" type="ORF">FNF28_01882</name>
</gene>
<feature type="compositionally biased region" description="Low complexity" evidence="8">
    <location>
        <begin position="594"/>
        <end position="616"/>
    </location>
</feature>
<protein>
    <recommendedName>
        <fullName evidence="9">Peptidase M3A/M3B catalytic domain-containing protein</fullName>
    </recommendedName>
</protein>
<dbReference type="SUPFAM" id="SSF55486">
    <property type="entry name" value="Metalloproteases ('zincins'), catalytic domain"/>
    <property type="match status" value="2"/>
</dbReference>
<feature type="region of interest" description="Disordered" evidence="8">
    <location>
        <begin position="914"/>
        <end position="941"/>
    </location>
</feature>
<keyword evidence="5 7" id="KW-0862">Zinc</keyword>
<dbReference type="InterPro" id="IPR001567">
    <property type="entry name" value="Pept_M3A_M3B_dom"/>
</dbReference>
<dbReference type="Pfam" id="PF01432">
    <property type="entry name" value="Peptidase_M3"/>
    <property type="match status" value="1"/>
</dbReference>
<evidence type="ECO:0000256" key="8">
    <source>
        <dbReference type="SAM" id="MobiDB-lite"/>
    </source>
</evidence>
<dbReference type="EMBL" id="VLTL01000019">
    <property type="protein sequence ID" value="KAA0169763.1"/>
    <property type="molecule type" value="Genomic_DNA"/>
</dbReference>
<dbReference type="GO" id="GO:0006508">
    <property type="term" value="P:proteolysis"/>
    <property type="evidence" value="ECO:0007669"/>
    <property type="project" value="UniProtKB-KW"/>
</dbReference>
<feature type="region of interest" description="Disordered" evidence="8">
    <location>
        <begin position="581"/>
        <end position="619"/>
    </location>
</feature>
<dbReference type="GO" id="GO:0004222">
    <property type="term" value="F:metalloendopeptidase activity"/>
    <property type="evidence" value="ECO:0007669"/>
    <property type="project" value="InterPro"/>
</dbReference>
<evidence type="ECO:0000256" key="5">
    <source>
        <dbReference type="ARBA" id="ARBA00022833"/>
    </source>
</evidence>
<accession>A0A5A8DW97</accession>
<dbReference type="AlphaFoldDB" id="A0A5A8DW97"/>
<evidence type="ECO:0000256" key="6">
    <source>
        <dbReference type="ARBA" id="ARBA00023049"/>
    </source>
</evidence>
<evidence type="ECO:0000256" key="3">
    <source>
        <dbReference type="ARBA" id="ARBA00022723"/>
    </source>
</evidence>
<keyword evidence="2 7" id="KW-0645">Protease</keyword>
<feature type="compositionally biased region" description="Acidic residues" evidence="8">
    <location>
        <begin position="524"/>
        <end position="534"/>
    </location>
</feature>
<dbReference type="GO" id="GO:0046872">
    <property type="term" value="F:metal ion binding"/>
    <property type="evidence" value="ECO:0007669"/>
    <property type="project" value="UniProtKB-UniRule"/>
</dbReference>
<dbReference type="Gene3D" id="1.10.1370.10">
    <property type="entry name" value="Neurolysin, domain 3"/>
    <property type="match status" value="1"/>
</dbReference>
<proteinExistence type="inferred from homology"/>
<feature type="region of interest" description="Disordered" evidence="8">
    <location>
        <begin position="795"/>
        <end position="849"/>
    </location>
</feature>
<dbReference type="InterPro" id="IPR024077">
    <property type="entry name" value="Neurolysin/TOP_dom2"/>
</dbReference>
<dbReference type="Proteomes" id="UP000324907">
    <property type="component" value="Unassembled WGS sequence"/>
</dbReference>
<name>A0A5A8DW97_CAFRO</name>
<dbReference type="InterPro" id="IPR045090">
    <property type="entry name" value="Pept_M3A_M3B"/>
</dbReference>
<evidence type="ECO:0000313" key="10">
    <source>
        <dbReference type="EMBL" id="KAA0169763.1"/>
    </source>
</evidence>
<keyword evidence="3 7" id="KW-0479">Metal-binding</keyword>
<sequence>MDSRLADVLMLGELLREVHPEKSVREAASYCVQAAAANATAVSLNRPLFDAFHSLSKGQRRALRASAVPPIDPSARGRDVVVSHDAVRYVRKTLEAFARSGVGIVPEEQEAAFFARIRELQDRITALSQQYDTALAEDRRGVWLLVPGAAASNATPPAAAASAPGPPSLAPKDALPLSGTVSVEGLPADFVAARLRSVPAASLAEAVAAHTGLTDSAPAAGDSKEAPAVVPLPGPLAAVPPAGAPPVTVLEISTDYPDAGPATKYAIDRRLRAAVSLQSARRGFPQNQATLASLLAARAELSRTIAEAKAKAGVVAPGRTGSPLDADQCSPAGLSLQSMMAKEPAAVRTLLDRVLAIARGPGERERLALERMLRQDPAQQTSPGEANPALPDGLRSFDLGILMERVRRSAFNVSSDRTRAFFTYALARRGVITTAARLFGLRFAVVAAPSLGAPDDTGIGGKARDRALDACLNPDFAKSLTVCERPVITPLDESAVAVEASAVPDAHRWHPSVEVIDVYTVADGSDETEDDDGQEPFSSAPAHTANRGAYIGRLYLDAFPRKDKYKHMAMFPVRPGLMRWQEPSEEGRRRRQLRAAAEEQQGGAAGAAAAARRGLASSRTTSRVGASALARAMSRRSRVGSGGDGSEVVLEQHPEAALVCNFEPEGPMEHSDVVTLFHEFGHALHHLLGGRHQRFTAFSGASTETDFVEVPSQLNEAFAWDAAVLASFAARKRTDEEMLAEGAGAPQVEVIPGDLVDRMRAADAAGRALGAWRQAYLSAISLRLHAGEFAFSPDAEPKAAPANAARRMVSPTDGKDGQQSLEPSGDGGGPPSGPPSGQSTCPPLPETKTPLDAAVNLIADETSPLPPMPGSHLASNFAHLVGYGSNYYSYTWSDVIVKDMLGPFEAAKAASASAEAQPANATGAESPADGQQGKDVDPDAGSLLSARNAAHRYRRDVLEVAGRLDGDEMVSAFLGRDFEYGAYEAWLGEGMGAAWLGEPGQDASAPGEAAAPEAADKTPAS</sequence>
<comment type="caution">
    <text evidence="10">The sequence shown here is derived from an EMBL/GenBank/DDBJ whole genome shotgun (WGS) entry which is preliminary data.</text>
</comment>